<organism evidence="2 3">
    <name type="scientific">Colletotrichum navitas</name>
    <dbReference type="NCBI Taxonomy" id="681940"/>
    <lineage>
        <taxon>Eukaryota</taxon>
        <taxon>Fungi</taxon>
        <taxon>Dikarya</taxon>
        <taxon>Ascomycota</taxon>
        <taxon>Pezizomycotina</taxon>
        <taxon>Sordariomycetes</taxon>
        <taxon>Hypocreomycetidae</taxon>
        <taxon>Glomerellales</taxon>
        <taxon>Glomerellaceae</taxon>
        <taxon>Colletotrichum</taxon>
        <taxon>Colletotrichum graminicola species complex</taxon>
    </lineage>
</organism>
<dbReference type="Proteomes" id="UP001230504">
    <property type="component" value="Unassembled WGS sequence"/>
</dbReference>
<dbReference type="GeneID" id="85436909"/>
<dbReference type="GO" id="GO:0005524">
    <property type="term" value="F:ATP binding"/>
    <property type="evidence" value="ECO:0007669"/>
    <property type="project" value="InterPro"/>
</dbReference>
<comment type="caution">
    <text evidence="2">The sequence shown here is derived from an EMBL/GenBank/DDBJ whole genome shotgun (WGS) entry which is preliminary data.</text>
</comment>
<dbReference type="EMBL" id="JAHLJV010000007">
    <property type="protein sequence ID" value="KAK1597708.1"/>
    <property type="molecule type" value="Genomic_DNA"/>
</dbReference>
<dbReference type="PANTHER" id="PTHR37542:SF3">
    <property type="entry name" value="PRION-INHIBITION AND PROPAGATION HELO DOMAIN-CONTAINING PROTEIN"/>
    <property type="match status" value="1"/>
</dbReference>
<keyword evidence="3" id="KW-1185">Reference proteome</keyword>
<dbReference type="RefSeq" id="XP_060418480.1">
    <property type="nucleotide sequence ID" value="XM_060552669.1"/>
</dbReference>
<dbReference type="InterPro" id="IPR000719">
    <property type="entry name" value="Prot_kinase_dom"/>
</dbReference>
<dbReference type="PROSITE" id="PS50011">
    <property type="entry name" value="PROTEIN_KINASE_DOM"/>
    <property type="match status" value="1"/>
</dbReference>
<dbReference type="PANTHER" id="PTHR37542">
    <property type="entry name" value="HELO DOMAIN-CONTAINING PROTEIN-RELATED"/>
    <property type="match status" value="1"/>
</dbReference>
<dbReference type="SUPFAM" id="SSF56112">
    <property type="entry name" value="Protein kinase-like (PK-like)"/>
    <property type="match status" value="1"/>
</dbReference>
<accession>A0AAD8V9Y3</accession>
<sequence>MRLQHEKKPDQLRTLPCCGVANSYSSAGAGGEWFVTNYNIVYTIETPTVFTLRELLSQSHSNRSEMKERKIRGARTGIALGRRFFIGQTLASAVMCLHLAGRLHKAIRSENILFFGDNMADAGTTLPYLVGFGYSRPDAPDERNEDIVDKDECVYYRHPDAHFVPVADLQQPLGGAGRYSKIYDIYSLGVIGPRMMMKESKEPKAFG</sequence>
<feature type="domain" description="Protein kinase" evidence="1">
    <location>
        <begin position="1"/>
        <end position="207"/>
    </location>
</feature>
<dbReference type="GO" id="GO:0004672">
    <property type="term" value="F:protein kinase activity"/>
    <property type="evidence" value="ECO:0007669"/>
    <property type="project" value="InterPro"/>
</dbReference>
<evidence type="ECO:0000313" key="3">
    <source>
        <dbReference type="Proteomes" id="UP001230504"/>
    </source>
</evidence>
<name>A0AAD8V9Y3_9PEZI</name>
<dbReference type="InterPro" id="IPR011009">
    <property type="entry name" value="Kinase-like_dom_sf"/>
</dbReference>
<gene>
    <name evidence="2" type="ORF">LY79DRAFT_354121</name>
</gene>
<evidence type="ECO:0000259" key="1">
    <source>
        <dbReference type="PROSITE" id="PS50011"/>
    </source>
</evidence>
<evidence type="ECO:0000313" key="2">
    <source>
        <dbReference type="EMBL" id="KAK1597708.1"/>
    </source>
</evidence>
<dbReference type="Gene3D" id="1.10.510.10">
    <property type="entry name" value="Transferase(Phosphotransferase) domain 1"/>
    <property type="match status" value="1"/>
</dbReference>
<protein>
    <recommendedName>
        <fullName evidence="1">Protein kinase domain-containing protein</fullName>
    </recommendedName>
</protein>
<proteinExistence type="predicted"/>
<reference evidence="2" key="1">
    <citation type="submission" date="2021-06" db="EMBL/GenBank/DDBJ databases">
        <title>Comparative genomics, transcriptomics and evolutionary studies reveal genomic signatures of adaptation to plant cell wall in hemibiotrophic fungi.</title>
        <authorList>
            <consortium name="DOE Joint Genome Institute"/>
            <person name="Baroncelli R."/>
            <person name="Diaz J.F."/>
            <person name="Benocci T."/>
            <person name="Peng M."/>
            <person name="Battaglia E."/>
            <person name="Haridas S."/>
            <person name="Andreopoulos W."/>
            <person name="Labutti K."/>
            <person name="Pangilinan J."/>
            <person name="Floch G.L."/>
            <person name="Makela M.R."/>
            <person name="Henrissat B."/>
            <person name="Grigoriev I.V."/>
            <person name="Crouch J.A."/>
            <person name="De Vries R.P."/>
            <person name="Sukno S.A."/>
            <person name="Thon M.R."/>
        </authorList>
    </citation>
    <scope>NUCLEOTIDE SEQUENCE</scope>
    <source>
        <strain evidence="2">CBS 125086</strain>
    </source>
</reference>
<dbReference type="AlphaFoldDB" id="A0AAD8V9Y3"/>